<accession>A0A9P1N7H5</accession>
<keyword evidence="1" id="KW-0812">Transmembrane</keyword>
<keyword evidence="2" id="KW-0732">Signal</keyword>
<dbReference type="AlphaFoldDB" id="A0A9P1N7H5"/>
<keyword evidence="4" id="KW-1185">Reference proteome</keyword>
<protein>
    <submittedName>
        <fullName evidence="3">Uncharacterized protein</fullName>
    </submittedName>
</protein>
<sequence length="187" mass="22064">MKVGALLFFCCAIFFAVPITPSSAIADSFLDDYWKTTENRINPKAEVSDLNILVKYSDKSKTYTDYEKSNETCISVVFEEDHYDRLKFTCQTRWEPINISIQDRIRHIHYTVDCESFQMVEYTKNKYLFILAMILVILLSLIGVLVWIKKDHIKRFVTGRYQKWRSPAVQQLYDSSEERQQQEITGF</sequence>
<feature type="transmembrane region" description="Helical" evidence="1">
    <location>
        <begin position="127"/>
        <end position="148"/>
    </location>
</feature>
<dbReference type="Proteomes" id="UP001152747">
    <property type="component" value="Unassembled WGS sequence"/>
</dbReference>
<reference evidence="3" key="1">
    <citation type="submission" date="2022-11" db="EMBL/GenBank/DDBJ databases">
        <authorList>
            <person name="Kikuchi T."/>
        </authorList>
    </citation>
    <scope>NUCLEOTIDE SEQUENCE</scope>
    <source>
        <strain evidence="3">PS1010</strain>
    </source>
</reference>
<keyword evidence="1" id="KW-1133">Transmembrane helix</keyword>
<name>A0A9P1N7H5_9PELO</name>
<feature type="signal peptide" evidence="2">
    <location>
        <begin position="1"/>
        <end position="24"/>
    </location>
</feature>
<keyword evidence="1" id="KW-0472">Membrane</keyword>
<evidence type="ECO:0000313" key="4">
    <source>
        <dbReference type="Proteomes" id="UP001152747"/>
    </source>
</evidence>
<comment type="caution">
    <text evidence="3">The sequence shown here is derived from an EMBL/GenBank/DDBJ whole genome shotgun (WGS) entry which is preliminary data.</text>
</comment>
<evidence type="ECO:0000256" key="2">
    <source>
        <dbReference type="SAM" id="SignalP"/>
    </source>
</evidence>
<proteinExistence type="predicted"/>
<evidence type="ECO:0000256" key="1">
    <source>
        <dbReference type="SAM" id="Phobius"/>
    </source>
</evidence>
<gene>
    <name evidence="3" type="ORF">CAMP_LOCUS15241</name>
</gene>
<dbReference type="EMBL" id="CANHGI010000005">
    <property type="protein sequence ID" value="CAI5452604.1"/>
    <property type="molecule type" value="Genomic_DNA"/>
</dbReference>
<organism evidence="3 4">
    <name type="scientific">Caenorhabditis angaria</name>
    <dbReference type="NCBI Taxonomy" id="860376"/>
    <lineage>
        <taxon>Eukaryota</taxon>
        <taxon>Metazoa</taxon>
        <taxon>Ecdysozoa</taxon>
        <taxon>Nematoda</taxon>
        <taxon>Chromadorea</taxon>
        <taxon>Rhabditida</taxon>
        <taxon>Rhabditina</taxon>
        <taxon>Rhabditomorpha</taxon>
        <taxon>Rhabditoidea</taxon>
        <taxon>Rhabditidae</taxon>
        <taxon>Peloderinae</taxon>
        <taxon>Caenorhabditis</taxon>
    </lineage>
</organism>
<feature type="chain" id="PRO_5040275233" evidence="2">
    <location>
        <begin position="25"/>
        <end position="187"/>
    </location>
</feature>
<evidence type="ECO:0000313" key="3">
    <source>
        <dbReference type="EMBL" id="CAI5452604.1"/>
    </source>
</evidence>